<keyword evidence="4" id="KW-1185">Reference proteome</keyword>
<dbReference type="Proteomes" id="UP000041254">
    <property type="component" value="Unassembled WGS sequence"/>
</dbReference>
<proteinExistence type="predicted"/>
<dbReference type="InterPro" id="IPR006571">
    <property type="entry name" value="TLDc_dom"/>
</dbReference>
<evidence type="ECO:0000313" key="4">
    <source>
        <dbReference type="Proteomes" id="UP000041254"/>
    </source>
</evidence>
<dbReference type="InParanoid" id="A0A0G4EY74"/>
<dbReference type="EMBL" id="CDMY01000339">
    <property type="protein sequence ID" value="CEM03385.1"/>
    <property type="molecule type" value="Genomic_DNA"/>
</dbReference>
<dbReference type="Gene3D" id="3.40.50.1010">
    <property type="entry name" value="5'-nuclease"/>
    <property type="match status" value="1"/>
</dbReference>
<accession>A0A0G4EY74</accession>
<evidence type="ECO:0000256" key="1">
    <source>
        <dbReference type="SAM" id="MobiDB-lite"/>
    </source>
</evidence>
<organism evidence="3 4">
    <name type="scientific">Vitrella brassicaformis (strain CCMP3155)</name>
    <dbReference type="NCBI Taxonomy" id="1169540"/>
    <lineage>
        <taxon>Eukaryota</taxon>
        <taxon>Sar</taxon>
        <taxon>Alveolata</taxon>
        <taxon>Colpodellida</taxon>
        <taxon>Vitrellaceae</taxon>
        <taxon>Vitrella</taxon>
    </lineage>
</organism>
<feature type="domain" description="TLDc" evidence="2">
    <location>
        <begin position="293"/>
        <end position="397"/>
    </location>
</feature>
<feature type="region of interest" description="Disordered" evidence="1">
    <location>
        <begin position="212"/>
        <end position="266"/>
    </location>
</feature>
<protein>
    <recommendedName>
        <fullName evidence="2">TLDc domain-containing protein</fullName>
    </recommendedName>
</protein>
<sequence length="456" mass="50760">MFIVDGAYIQDSFKERRGSAMSADTFLSMLEYVANTLGVENVQTHFVDGDPDKWYSTVARGRHSDSKEKRITLHNELRHQQRIKSRVTVALCDFKKQNVGYSERGEKLQGWVQGGDVMIVRRMLKTAYENSRLGARGSAASSSADGCSDGITTIVLFAGDKDFSDTIDDCLQLGLRVAIVGYKDNMAGELKEKPSEIRIIYLDEWPADHTAHYRERPTTMQRRSSSHSTRLRSHSSRPTPQSSADHGSPFVNDPQAPPAGGRGSSSSVSAAAAAVVGGQDELDRLFTEWLGCNTKLRLLYRASRDGTKYDDLLRCVGDEWDLVFVICKDEYVFGVFISDGLQEPDDPTARRKYECDVWWFSLAGHFAQPTKIDIHRGYQCVYVAGRDGSVGRGAKVEVGGYLELGHGHSSGWPAADIRSCCQKIYSKWLPRFCTGGSFPSPYFMADEIEILQVVTQ</sequence>
<gene>
    <name evidence="3" type="ORF">Vbra_13850</name>
</gene>
<evidence type="ECO:0000259" key="2">
    <source>
        <dbReference type="Pfam" id="PF07534"/>
    </source>
</evidence>
<dbReference type="OrthoDB" id="26679at2759"/>
<dbReference type="Pfam" id="PF07534">
    <property type="entry name" value="TLD"/>
    <property type="match status" value="1"/>
</dbReference>
<name>A0A0G4EY74_VITBC</name>
<dbReference type="AlphaFoldDB" id="A0A0G4EY74"/>
<reference evidence="3 4" key="1">
    <citation type="submission" date="2014-11" db="EMBL/GenBank/DDBJ databases">
        <authorList>
            <person name="Zhu J."/>
            <person name="Qi W."/>
            <person name="Song R."/>
        </authorList>
    </citation>
    <scope>NUCLEOTIDE SEQUENCE [LARGE SCALE GENOMIC DNA]</scope>
</reference>
<dbReference type="PhylomeDB" id="A0A0G4EY74"/>
<evidence type="ECO:0000313" key="3">
    <source>
        <dbReference type="EMBL" id="CEM03385.1"/>
    </source>
</evidence>
<dbReference type="VEuPathDB" id="CryptoDB:Vbra_13850"/>